<gene>
    <name evidence="1" type="ORF">ACFQDO_03475</name>
</gene>
<keyword evidence="2" id="KW-1185">Reference proteome</keyword>
<dbReference type="EMBL" id="JBHSRD010000002">
    <property type="protein sequence ID" value="MFC6006182.1"/>
    <property type="molecule type" value="Genomic_DNA"/>
</dbReference>
<dbReference type="Proteomes" id="UP001596189">
    <property type="component" value="Unassembled WGS sequence"/>
</dbReference>
<reference evidence="2" key="1">
    <citation type="journal article" date="2019" name="Int. J. Syst. Evol. Microbiol.">
        <title>The Global Catalogue of Microorganisms (GCM) 10K type strain sequencing project: providing services to taxonomists for standard genome sequencing and annotation.</title>
        <authorList>
            <consortium name="The Broad Institute Genomics Platform"/>
            <consortium name="The Broad Institute Genome Sequencing Center for Infectious Disease"/>
            <person name="Wu L."/>
            <person name="Ma J."/>
        </authorList>
    </citation>
    <scope>NUCLEOTIDE SEQUENCE [LARGE SCALE GENOMIC DNA]</scope>
    <source>
        <strain evidence="2">KACC 14249</strain>
    </source>
</reference>
<proteinExistence type="predicted"/>
<protein>
    <submittedName>
        <fullName evidence="1">EcsC family protein</fullName>
    </submittedName>
</protein>
<accession>A0ABW1JAA3</accession>
<evidence type="ECO:0000313" key="1">
    <source>
        <dbReference type="EMBL" id="MFC6006182.1"/>
    </source>
</evidence>
<sequence>MTQEVRTEEDVKGFAAHATVIVDRLIDVGIDGRGPFDSAQTVADSALSGQGDAERAIDAIVRSHVRAAAAGGFVTGLGGFFTLPLALPANVLEFYAIATRMVASIASLRGYDLHQRGVRAAVMLTLVGADADDLLKGAGVQHSGRLAGLATSRLPGPALMVLNKGIGFRLIARVGQSAAPRLGRGVPLVGGFLGAGFDVFLLRRIADQARREFPHAQAALAR</sequence>
<evidence type="ECO:0000313" key="2">
    <source>
        <dbReference type="Proteomes" id="UP001596189"/>
    </source>
</evidence>
<name>A0ABW1JAA3_9ACTN</name>
<dbReference type="RefSeq" id="WP_345717038.1">
    <property type="nucleotide sequence ID" value="NZ_BAABFP010000005.1"/>
</dbReference>
<organism evidence="1 2">
    <name type="scientific">Angustibacter luteus</name>
    <dbReference type="NCBI Taxonomy" id="658456"/>
    <lineage>
        <taxon>Bacteria</taxon>
        <taxon>Bacillati</taxon>
        <taxon>Actinomycetota</taxon>
        <taxon>Actinomycetes</taxon>
        <taxon>Kineosporiales</taxon>
        <taxon>Kineosporiaceae</taxon>
    </lineage>
</organism>
<comment type="caution">
    <text evidence="1">The sequence shown here is derived from an EMBL/GenBank/DDBJ whole genome shotgun (WGS) entry which is preliminary data.</text>
</comment>